<evidence type="ECO:0000256" key="6">
    <source>
        <dbReference type="ARBA" id="ARBA00022989"/>
    </source>
</evidence>
<keyword evidence="12" id="KW-0496">Mitochondrion</keyword>
<comment type="subcellular location">
    <subcellularLocation>
        <location evidence="1">Membrane</location>
        <topology evidence="1">Multi-pass membrane protein</topology>
    </subcellularLocation>
</comment>
<accession>A0A6M4AIM9</accession>
<organism evidence="12">
    <name type="scientific">Hemisphaerius rufovarius</name>
    <dbReference type="NCBI Taxonomy" id="1897809"/>
    <lineage>
        <taxon>Eukaryota</taxon>
        <taxon>Metazoa</taxon>
        <taxon>Ecdysozoa</taxon>
        <taxon>Arthropoda</taxon>
        <taxon>Hexapoda</taxon>
        <taxon>Insecta</taxon>
        <taxon>Pterygota</taxon>
        <taxon>Neoptera</taxon>
        <taxon>Paraneoptera</taxon>
        <taxon>Hemiptera</taxon>
        <taxon>Auchenorrhyncha</taxon>
        <taxon>Fulgoroidea</taxon>
        <taxon>Issidae</taxon>
        <taxon>Hemisphaeriinae</taxon>
        <taxon>Hemisphaerius</taxon>
    </lineage>
</organism>
<evidence type="ECO:0000256" key="7">
    <source>
        <dbReference type="ARBA" id="ARBA00023027"/>
    </source>
</evidence>
<evidence type="ECO:0000313" key="12">
    <source>
        <dbReference type="EMBL" id="QJQ26928.1"/>
    </source>
</evidence>
<keyword evidence="5" id="KW-1278">Translocase</keyword>
<evidence type="ECO:0000256" key="2">
    <source>
        <dbReference type="ARBA" id="ARBA00010519"/>
    </source>
</evidence>
<feature type="transmembrane region" description="Helical" evidence="11">
    <location>
        <begin position="21"/>
        <end position="44"/>
    </location>
</feature>
<comment type="catalytic activity">
    <reaction evidence="10">
        <text>a ubiquinone + NADH + 5 H(+)(in) = a ubiquinol + NAD(+) + 4 H(+)(out)</text>
        <dbReference type="Rhea" id="RHEA:29091"/>
        <dbReference type="Rhea" id="RHEA-COMP:9565"/>
        <dbReference type="Rhea" id="RHEA-COMP:9566"/>
        <dbReference type="ChEBI" id="CHEBI:15378"/>
        <dbReference type="ChEBI" id="CHEBI:16389"/>
        <dbReference type="ChEBI" id="CHEBI:17976"/>
        <dbReference type="ChEBI" id="CHEBI:57540"/>
        <dbReference type="ChEBI" id="CHEBI:57945"/>
        <dbReference type="EC" id="7.1.1.2"/>
    </reaction>
</comment>
<protein>
    <recommendedName>
        <fullName evidence="3">NADH-ubiquinone oxidoreductase chain 4L</fullName>
    </recommendedName>
    <alternativeName>
        <fullName evidence="9">NADH dehydrogenase subunit 4L</fullName>
    </alternativeName>
</protein>
<dbReference type="Gene3D" id="1.10.287.3510">
    <property type="match status" value="1"/>
</dbReference>
<geneLocation type="mitochondrion" evidence="12"/>
<gene>
    <name evidence="12" type="primary">ND4L</name>
</gene>
<evidence type="ECO:0000256" key="9">
    <source>
        <dbReference type="ARBA" id="ARBA00031586"/>
    </source>
</evidence>
<keyword evidence="7" id="KW-0520">NAD</keyword>
<feature type="transmembrane region" description="Helical" evidence="11">
    <location>
        <begin position="50"/>
        <end position="75"/>
    </location>
</feature>
<keyword evidence="4 11" id="KW-0812">Transmembrane</keyword>
<sequence length="90" mass="10570">MFMGFLMYFSGLIGLIFVRKHFLLSLLMLEFTVLSMFYYFYIYFFFFGNDYYFCLILLVLGVCEGVIGLSLLVFLSRSSSMDYLSNLSLC</sequence>
<evidence type="ECO:0000256" key="5">
    <source>
        <dbReference type="ARBA" id="ARBA00022967"/>
    </source>
</evidence>
<evidence type="ECO:0000256" key="10">
    <source>
        <dbReference type="ARBA" id="ARBA00049551"/>
    </source>
</evidence>
<keyword evidence="8 11" id="KW-0472">Membrane</keyword>
<evidence type="ECO:0000256" key="8">
    <source>
        <dbReference type="ARBA" id="ARBA00023136"/>
    </source>
</evidence>
<dbReference type="Pfam" id="PF00420">
    <property type="entry name" value="Oxidored_q2"/>
    <property type="match status" value="1"/>
</dbReference>
<name>A0A6M4AIM9_9HEMI</name>
<reference evidence="12" key="1">
    <citation type="submission" date="2020-03" db="EMBL/GenBank/DDBJ databases">
        <authorList>
            <person name="Yang L.J."/>
        </authorList>
    </citation>
    <scope>NUCLEOTIDE SEQUENCE</scope>
</reference>
<comment type="similarity">
    <text evidence="2">Belongs to the complex I subunit 4L family.</text>
</comment>
<dbReference type="EMBL" id="MT210096">
    <property type="protein sequence ID" value="QJQ26928.1"/>
    <property type="molecule type" value="Genomic_DNA"/>
</dbReference>
<dbReference type="AlphaFoldDB" id="A0A6M4AIM9"/>
<evidence type="ECO:0000256" key="1">
    <source>
        <dbReference type="ARBA" id="ARBA00004141"/>
    </source>
</evidence>
<keyword evidence="6 11" id="KW-1133">Transmembrane helix</keyword>
<dbReference type="InterPro" id="IPR039428">
    <property type="entry name" value="NUOK/Mnh_C1-like"/>
</dbReference>
<dbReference type="GO" id="GO:0008137">
    <property type="term" value="F:NADH dehydrogenase (ubiquinone) activity"/>
    <property type="evidence" value="ECO:0007669"/>
    <property type="project" value="UniProtKB-EC"/>
</dbReference>
<evidence type="ECO:0000256" key="3">
    <source>
        <dbReference type="ARBA" id="ARBA00016612"/>
    </source>
</evidence>
<evidence type="ECO:0000256" key="11">
    <source>
        <dbReference type="SAM" id="Phobius"/>
    </source>
</evidence>
<proteinExistence type="inferred from homology"/>
<dbReference type="GO" id="GO:0016020">
    <property type="term" value="C:membrane"/>
    <property type="evidence" value="ECO:0007669"/>
    <property type="project" value="UniProtKB-SubCell"/>
</dbReference>
<evidence type="ECO:0000256" key="4">
    <source>
        <dbReference type="ARBA" id="ARBA00022692"/>
    </source>
</evidence>